<dbReference type="OrthoDB" id="1682775at2759"/>
<feature type="coiled-coil region" evidence="1">
    <location>
        <begin position="474"/>
        <end position="645"/>
    </location>
</feature>
<accession>A0A9Q1QE93</accession>
<organism evidence="3 4">
    <name type="scientific">Carnegiea gigantea</name>
    <dbReference type="NCBI Taxonomy" id="171969"/>
    <lineage>
        <taxon>Eukaryota</taxon>
        <taxon>Viridiplantae</taxon>
        <taxon>Streptophyta</taxon>
        <taxon>Embryophyta</taxon>
        <taxon>Tracheophyta</taxon>
        <taxon>Spermatophyta</taxon>
        <taxon>Magnoliopsida</taxon>
        <taxon>eudicotyledons</taxon>
        <taxon>Gunneridae</taxon>
        <taxon>Pentapetalae</taxon>
        <taxon>Caryophyllales</taxon>
        <taxon>Cactineae</taxon>
        <taxon>Cactaceae</taxon>
        <taxon>Cactoideae</taxon>
        <taxon>Echinocereeae</taxon>
        <taxon>Carnegiea</taxon>
    </lineage>
</organism>
<dbReference type="EMBL" id="JAKOGI010000250">
    <property type="protein sequence ID" value="KAJ8438554.1"/>
    <property type="molecule type" value="Genomic_DNA"/>
</dbReference>
<reference evidence="3" key="1">
    <citation type="submission" date="2022-04" db="EMBL/GenBank/DDBJ databases">
        <title>Carnegiea gigantea Genome sequencing and assembly v2.</title>
        <authorList>
            <person name="Copetti D."/>
            <person name="Sanderson M.J."/>
            <person name="Burquez A."/>
            <person name="Wojciechowski M.F."/>
        </authorList>
    </citation>
    <scope>NUCLEOTIDE SEQUENCE</scope>
    <source>
        <strain evidence="3">SGP5-SGP5p</strain>
        <tissue evidence="3">Aerial part</tissue>
    </source>
</reference>
<dbReference type="InterPro" id="IPR040300">
    <property type="entry name" value="At3g49055-like"/>
</dbReference>
<feature type="region of interest" description="Disordered" evidence="2">
    <location>
        <begin position="1"/>
        <end position="32"/>
    </location>
</feature>
<evidence type="ECO:0000313" key="3">
    <source>
        <dbReference type="EMBL" id="KAJ8438554.1"/>
    </source>
</evidence>
<feature type="coiled-coil region" evidence="1">
    <location>
        <begin position="366"/>
        <end position="393"/>
    </location>
</feature>
<gene>
    <name evidence="3" type="ORF">Cgig2_024643</name>
</gene>
<comment type="caution">
    <text evidence="3">The sequence shown here is derived from an EMBL/GenBank/DDBJ whole genome shotgun (WGS) entry which is preliminary data.</text>
</comment>
<feature type="coiled-coil region" evidence="1">
    <location>
        <begin position="181"/>
        <end position="293"/>
    </location>
</feature>
<feature type="coiled-coil region" evidence="1">
    <location>
        <begin position="37"/>
        <end position="120"/>
    </location>
</feature>
<protein>
    <recommendedName>
        <fullName evidence="5">Paramyosin</fullName>
    </recommendedName>
</protein>
<sequence>MAGAGEEESDVVLSDVEAEDDPPPRLLTNSSESDVKLRELLAELDREKQARIAAEKAKSELQVSFNRLKSLAHEAIKKRDECARQRDEVMREKEEALKANEKLSSEIVEVNRAKDEVLKQLDEAVKGKDLSRSEIETAAQMLVTGIEKISGKVNHIKNFNAGGLPRSQKYTGLPAVAYGVIKRTNEIVEETLKQIDEANKARNEAREMVEQKNYEIAIEVSQLEATISRLSDEVSQKSSQIEGLEKSIVEKDAKLAEIESGMSERLNLVENERLELRKLVDEYESKMRDLESKMEAQRPLLVEQLSFVSKIHDQLYNVIKIVDVSNSEQSELSESLFVPQETGLEENIRASLAGLESIYELSRIVIAKAKDVVEEKSREVKSLNETVARLVREKEHVGVLLRGALSKRLKSGLSSKTNEVFQVAENGLREAGIEFEFSNVLADGKLSISPSKEGAQGTKDDEIYALAGALENIIKESQLQIIELQHSVEELRAESSLLKEHLEAQAKELSHRKLHIEELEEKERQANENIEGLMMDIAAAEEEINRWKVAAEQEAAAGKAVEQEYLTQISALKLEVEEAKRAMVELEKKLKFKEETAAAAMAAREAAEKSLRLADIRASRLRDRVEELTRQLENLETKDDNRRRTRPRYVCWPWEWLGIDFVGFRQPDPPQQQSSNEMELSEPLL</sequence>
<name>A0A9Q1QE93_9CARY</name>
<dbReference type="PANTHER" id="PTHR34937:SF1">
    <property type="entry name" value="PARAMYOSIN"/>
    <property type="match status" value="1"/>
</dbReference>
<dbReference type="Proteomes" id="UP001153076">
    <property type="component" value="Unassembled WGS sequence"/>
</dbReference>
<dbReference type="AlphaFoldDB" id="A0A9Q1QE93"/>
<evidence type="ECO:0008006" key="5">
    <source>
        <dbReference type="Google" id="ProtNLM"/>
    </source>
</evidence>
<feature type="compositionally biased region" description="Acidic residues" evidence="2">
    <location>
        <begin position="1"/>
        <end position="21"/>
    </location>
</feature>
<keyword evidence="4" id="KW-1185">Reference proteome</keyword>
<evidence type="ECO:0000313" key="4">
    <source>
        <dbReference type="Proteomes" id="UP001153076"/>
    </source>
</evidence>
<keyword evidence="1" id="KW-0175">Coiled coil</keyword>
<proteinExistence type="predicted"/>
<evidence type="ECO:0000256" key="2">
    <source>
        <dbReference type="SAM" id="MobiDB-lite"/>
    </source>
</evidence>
<evidence type="ECO:0000256" key="1">
    <source>
        <dbReference type="SAM" id="Coils"/>
    </source>
</evidence>
<dbReference type="PANTHER" id="PTHR34937">
    <property type="entry name" value="OS08G0559800 PROTEIN"/>
    <property type="match status" value="1"/>
</dbReference>